<accession>A0ABM0MCC1</accession>
<organism evidence="7 8">
    <name type="scientific">Saccoglossus kowalevskii</name>
    <name type="common">Acorn worm</name>
    <dbReference type="NCBI Taxonomy" id="10224"/>
    <lineage>
        <taxon>Eukaryota</taxon>
        <taxon>Metazoa</taxon>
        <taxon>Hemichordata</taxon>
        <taxon>Enteropneusta</taxon>
        <taxon>Harrimaniidae</taxon>
        <taxon>Saccoglossus</taxon>
    </lineage>
</organism>
<dbReference type="InterPro" id="IPR013162">
    <property type="entry name" value="CD80_C2-set"/>
</dbReference>
<protein>
    <submittedName>
        <fullName evidence="8">Nephrin-like</fullName>
    </submittedName>
</protein>
<reference evidence="8" key="1">
    <citation type="submission" date="2025-08" db="UniProtKB">
        <authorList>
            <consortium name="RefSeq"/>
        </authorList>
    </citation>
    <scope>IDENTIFICATION</scope>
    <source>
        <tissue evidence="8">Testes</tissue>
    </source>
</reference>
<evidence type="ECO:0000256" key="1">
    <source>
        <dbReference type="ARBA" id="ARBA00004479"/>
    </source>
</evidence>
<dbReference type="Proteomes" id="UP000694865">
    <property type="component" value="Unplaced"/>
</dbReference>
<dbReference type="InterPro" id="IPR036179">
    <property type="entry name" value="Ig-like_dom_sf"/>
</dbReference>
<sequence>MGTDLTLTCTTTTSKPPATISWYRGTEKLSDSDKGINIGNIEYSDGEYNGETSEQQITITTTAKDNKADFKCIARNPDVGGDVDSNSITTNVYFPPRYPSGCSTQLHGYPDNTGYVVAGNALTLTCMSCSSNPDADVQWYHGTQVVTSGLSDVSYHDGVYEGQTTTQNLTIQLSYHHHMDIFNCDAGNVYFASRESSNTVILNVR</sequence>
<keyword evidence="3" id="KW-1015">Disulfide bond</keyword>
<feature type="non-terminal residue" evidence="8">
    <location>
        <position position="205"/>
    </location>
</feature>
<evidence type="ECO:0000313" key="8">
    <source>
        <dbReference type="RefSeq" id="XP_006817662.1"/>
    </source>
</evidence>
<dbReference type="InterPro" id="IPR003598">
    <property type="entry name" value="Ig_sub2"/>
</dbReference>
<dbReference type="GeneID" id="102805051"/>
<dbReference type="InterPro" id="IPR051275">
    <property type="entry name" value="Cell_adhesion_signaling"/>
</dbReference>
<dbReference type="RefSeq" id="XP_006817662.1">
    <property type="nucleotide sequence ID" value="XM_006817599.1"/>
</dbReference>
<dbReference type="SMART" id="SM00409">
    <property type="entry name" value="IG"/>
    <property type="match status" value="2"/>
</dbReference>
<dbReference type="InterPro" id="IPR007110">
    <property type="entry name" value="Ig-like_dom"/>
</dbReference>
<evidence type="ECO:0000313" key="7">
    <source>
        <dbReference type="Proteomes" id="UP000694865"/>
    </source>
</evidence>
<evidence type="ECO:0000259" key="6">
    <source>
        <dbReference type="PROSITE" id="PS50835"/>
    </source>
</evidence>
<dbReference type="InterPro" id="IPR003599">
    <property type="entry name" value="Ig_sub"/>
</dbReference>
<dbReference type="SMART" id="SM00408">
    <property type="entry name" value="IGc2"/>
    <property type="match status" value="2"/>
</dbReference>
<gene>
    <name evidence="8" type="primary">LOC102805051</name>
</gene>
<evidence type="ECO:0000256" key="4">
    <source>
        <dbReference type="ARBA" id="ARBA00023180"/>
    </source>
</evidence>
<dbReference type="SUPFAM" id="SSF48726">
    <property type="entry name" value="Immunoglobulin"/>
    <property type="match status" value="2"/>
</dbReference>
<evidence type="ECO:0000256" key="3">
    <source>
        <dbReference type="ARBA" id="ARBA00023157"/>
    </source>
</evidence>
<dbReference type="PANTHER" id="PTHR11640:SF31">
    <property type="entry name" value="IRREGULAR CHIASM C-ROUGHEST PROTEIN-RELATED"/>
    <property type="match status" value="1"/>
</dbReference>
<dbReference type="Gene3D" id="2.60.40.10">
    <property type="entry name" value="Immunoglobulins"/>
    <property type="match status" value="2"/>
</dbReference>
<dbReference type="Pfam" id="PF13927">
    <property type="entry name" value="Ig_3"/>
    <property type="match status" value="1"/>
</dbReference>
<dbReference type="PROSITE" id="PS50835">
    <property type="entry name" value="IG_LIKE"/>
    <property type="match status" value="2"/>
</dbReference>
<name>A0ABM0MCC1_SACKO</name>
<dbReference type="InterPro" id="IPR013783">
    <property type="entry name" value="Ig-like_fold"/>
</dbReference>
<comment type="subcellular location">
    <subcellularLocation>
        <location evidence="1">Membrane</location>
        <topology evidence="1">Single-pass type I membrane protein</topology>
    </subcellularLocation>
</comment>
<proteinExistence type="predicted"/>
<evidence type="ECO:0000256" key="5">
    <source>
        <dbReference type="ARBA" id="ARBA00023319"/>
    </source>
</evidence>
<keyword evidence="5" id="KW-0393">Immunoglobulin domain</keyword>
<feature type="domain" description="Ig-like" evidence="6">
    <location>
        <begin position="1"/>
        <end position="89"/>
    </location>
</feature>
<keyword evidence="7" id="KW-1185">Reference proteome</keyword>
<evidence type="ECO:0000256" key="2">
    <source>
        <dbReference type="ARBA" id="ARBA00023136"/>
    </source>
</evidence>
<feature type="domain" description="Ig-like" evidence="6">
    <location>
        <begin position="99"/>
        <end position="201"/>
    </location>
</feature>
<dbReference type="PANTHER" id="PTHR11640">
    <property type="entry name" value="NEPHRIN"/>
    <property type="match status" value="1"/>
</dbReference>
<keyword evidence="4" id="KW-0325">Glycoprotein</keyword>
<dbReference type="Pfam" id="PF08205">
    <property type="entry name" value="C2-set_2"/>
    <property type="match status" value="1"/>
</dbReference>
<keyword evidence="2" id="KW-0472">Membrane</keyword>